<reference evidence="3" key="1">
    <citation type="submission" date="2008-07" db="EMBL/GenBank/DDBJ databases">
        <title>Annotation of Ajellomyces capsulatus strain H88.</title>
        <authorList>
            <person name="Champion M."/>
            <person name="Cuomo C."/>
            <person name="Ma L.-J."/>
            <person name="Henn M.R."/>
            <person name="Sil A."/>
            <person name="Goldman B."/>
            <person name="Young S.K."/>
            <person name="Kodira C.D."/>
            <person name="Zeng Q."/>
            <person name="Koehrsen M."/>
            <person name="Alvarado L."/>
            <person name="Berlin A."/>
            <person name="Borenstein D."/>
            <person name="Chen Z."/>
            <person name="Engels R."/>
            <person name="Freedman E."/>
            <person name="Gellesch M."/>
            <person name="Goldberg J."/>
            <person name="Griggs A."/>
            <person name="Gujja S."/>
            <person name="Heiman D."/>
            <person name="Hepburn T."/>
            <person name="Howarth C."/>
            <person name="Jen D."/>
            <person name="Larson L."/>
            <person name="Lewis B."/>
            <person name="Mehta T."/>
            <person name="Park D."/>
            <person name="Pearson M."/>
            <person name="Roberts A."/>
            <person name="Saif S."/>
            <person name="Shea T."/>
            <person name="Shenoy N."/>
            <person name="Sisk P."/>
            <person name="Stolte C."/>
            <person name="Sykes S."/>
            <person name="Walk T."/>
            <person name="White J."/>
            <person name="Yandava C."/>
            <person name="Klein B."/>
            <person name="McEwen J.G."/>
            <person name="Puccia R."/>
            <person name="Goldman G.H."/>
            <person name="Felipe M.S."/>
            <person name="Nino-Vega G."/>
            <person name="San-Blas G."/>
            <person name="Taylor J."/>
            <person name="Mendoza L."/>
            <person name="Galagan J."/>
            <person name="Nusbaum C."/>
            <person name="Birren B."/>
        </authorList>
    </citation>
    <scope>NUCLEOTIDE SEQUENCE [LARGE SCALE GENOMIC DNA]</scope>
    <source>
        <strain evidence="3">H88</strain>
    </source>
</reference>
<dbReference type="HOGENOM" id="CLU_1337176_0_0_1"/>
<evidence type="ECO:0000256" key="1">
    <source>
        <dbReference type="SAM" id="MobiDB-lite"/>
    </source>
</evidence>
<evidence type="ECO:0000313" key="2">
    <source>
        <dbReference type="EMBL" id="EGC49029.1"/>
    </source>
</evidence>
<proteinExistence type="predicted"/>
<dbReference type="Proteomes" id="UP000008142">
    <property type="component" value="Unassembled WGS sequence"/>
</dbReference>
<organism evidence="3">
    <name type="scientific">Ajellomyces capsulatus (strain H88)</name>
    <name type="common">Darling's disease fungus</name>
    <name type="synonym">Histoplasma capsulatum</name>
    <dbReference type="NCBI Taxonomy" id="544711"/>
    <lineage>
        <taxon>Eukaryota</taxon>
        <taxon>Fungi</taxon>
        <taxon>Dikarya</taxon>
        <taxon>Ascomycota</taxon>
        <taxon>Pezizomycotina</taxon>
        <taxon>Eurotiomycetes</taxon>
        <taxon>Eurotiomycetidae</taxon>
        <taxon>Onygenales</taxon>
        <taxon>Ajellomycetaceae</taxon>
        <taxon>Histoplasma</taxon>
    </lineage>
</organism>
<feature type="region of interest" description="Disordered" evidence="1">
    <location>
        <begin position="68"/>
        <end position="115"/>
    </location>
</feature>
<accession>F0UT02</accession>
<protein>
    <submittedName>
        <fullName evidence="2">Predicted protein</fullName>
    </submittedName>
</protein>
<feature type="compositionally biased region" description="Basic and acidic residues" evidence="1">
    <location>
        <begin position="72"/>
        <end position="91"/>
    </location>
</feature>
<gene>
    <name evidence="2" type="ORF">HCEG_08244</name>
</gene>
<dbReference type="EMBL" id="DS990642">
    <property type="protein sequence ID" value="EGC49029.1"/>
    <property type="molecule type" value="Genomic_DNA"/>
</dbReference>
<dbReference type="AlphaFoldDB" id="F0UT02"/>
<name>F0UT02_AJEC8</name>
<sequence length="205" mass="22058">MRKGAKLILEWMAGEGEFVRRCGEGQAELAMTDSTALILLAELPTANNSLTVTAMIVDSLFCSSFHPNPQESNHKLARGEKKGGWSLERKGTSGKKRPWDVGKSQAASALGGNGMEREQGSWEVSLCRHRRLREQAKFPGSGQISTTVGIGVQAAEGQSNKKGLGARSFFGEMSRMAGWLAGWGCDGMIHGSGLLPLPLLMRLLT</sequence>
<evidence type="ECO:0000313" key="3">
    <source>
        <dbReference type="Proteomes" id="UP000008142"/>
    </source>
</evidence>